<organism evidence="9 10">
    <name type="scientific">Eisenbergiella massiliensis</name>
    <dbReference type="NCBI Taxonomy" id="1720294"/>
    <lineage>
        <taxon>Bacteria</taxon>
        <taxon>Bacillati</taxon>
        <taxon>Bacillota</taxon>
        <taxon>Clostridia</taxon>
        <taxon>Lachnospirales</taxon>
        <taxon>Lachnospiraceae</taxon>
        <taxon>Eisenbergiella</taxon>
    </lineage>
</organism>
<comment type="subcellular location">
    <subcellularLocation>
        <location evidence="1 7">Cell membrane</location>
        <topology evidence="1 7">Multi-pass membrane protein</topology>
    </subcellularLocation>
</comment>
<keyword evidence="4 7" id="KW-0812">Transmembrane</keyword>
<dbReference type="CDD" id="cd06261">
    <property type="entry name" value="TM_PBP2"/>
    <property type="match status" value="1"/>
</dbReference>
<feature type="transmembrane region" description="Helical" evidence="7">
    <location>
        <begin position="244"/>
        <end position="263"/>
    </location>
</feature>
<dbReference type="SUPFAM" id="SSF161098">
    <property type="entry name" value="MetI-like"/>
    <property type="match status" value="1"/>
</dbReference>
<feature type="transmembrane region" description="Helical" evidence="7">
    <location>
        <begin position="142"/>
        <end position="163"/>
    </location>
</feature>
<dbReference type="GO" id="GO:0055085">
    <property type="term" value="P:transmembrane transport"/>
    <property type="evidence" value="ECO:0007669"/>
    <property type="project" value="InterPro"/>
</dbReference>
<dbReference type="PROSITE" id="PS50928">
    <property type="entry name" value="ABC_TM1"/>
    <property type="match status" value="1"/>
</dbReference>
<dbReference type="OrthoDB" id="9787837at2"/>
<keyword evidence="6 7" id="KW-0472">Membrane</keyword>
<dbReference type="RefSeq" id="WP_025491594.1">
    <property type="nucleotide sequence ID" value="NZ_JBKVAZ010000017.1"/>
</dbReference>
<evidence type="ECO:0000256" key="7">
    <source>
        <dbReference type="RuleBase" id="RU363032"/>
    </source>
</evidence>
<dbReference type="InterPro" id="IPR000515">
    <property type="entry name" value="MetI-like"/>
</dbReference>
<evidence type="ECO:0000313" key="9">
    <source>
        <dbReference type="EMBL" id="RGE71478.1"/>
    </source>
</evidence>
<evidence type="ECO:0000256" key="4">
    <source>
        <dbReference type="ARBA" id="ARBA00022692"/>
    </source>
</evidence>
<keyword evidence="2 7" id="KW-0813">Transport</keyword>
<evidence type="ECO:0000256" key="2">
    <source>
        <dbReference type="ARBA" id="ARBA00022448"/>
    </source>
</evidence>
<dbReference type="PANTHER" id="PTHR43744:SF12">
    <property type="entry name" value="ABC TRANSPORTER PERMEASE PROTEIN MG189-RELATED"/>
    <property type="match status" value="1"/>
</dbReference>
<feature type="transmembrane region" description="Helical" evidence="7">
    <location>
        <begin position="12"/>
        <end position="34"/>
    </location>
</feature>
<evidence type="ECO:0000256" key="6">
    <source>
        <dbReference type="ARBA" id="ARBA00023136"/>
    </source>
</evidence>
<keyword evidence="3" id="KW-1003">Cell membrane</keyword>
<comment type="similarity">
    <text evidence="7">Belongs to the binding-protein-dependent transport system permease family.</text>
</comment>
<accession>A0A3E3IWM3</accession>
<dbReference type="Gene3D" id="1.10.3720.10">
    <property type="entry name" value="MetI-like"/>
    <property type="match status" value="1"/>
</dbReference>
<dbReference type="InterPro" id="IPR035906">
    <property type="entry name" value="MetI-like_sf"/>
</dbReference>
<feature type="domain" description="ABC transmembrane type-1" evidence="8">
    <location>
        <begin position="73"/>
        <end position="263"/>
    </location>
</feature>
<evidence type="ECO:0000256" key="1">
    <source>
        <dbReference type="ARBA" id="ARBA00004651"/>
    </source>
</evidence>
<dbReference type="GO" id="GO:0005886">
    <property type="term" value="C:plasma membrane"/>
    <property type="evidence" value="ECO:0007669"/>
    <property type="project" value="UniProtKB-SubCell"/>
</dbReference>
<evidence type="ECO:0000256" key="3">
    <source>
        <dbReference type="ARBA" id="ARBA00022475"/>
    </source>
</evidence>
<evidence type="ECO:0000256" key="5">
    <source>
        <dbReference type="ARBA" id="ARBA00022989"/>
    </source>
</evidence>
<dbReference type="Pfam" id="PF00528">
    <property type="entry name" value="BPD_transp_1"/>
    <property type="match status" value="1"/>
</dbReference>
<dbReference type="PANTHER" id="PTHR43744">
    <property type="entry name" value="ABC TRANSPORTER PERMEASE PROTEIN MG189-RELATED-RELATED"/>
    <property type="match status" value="1"/>
</dbReference>
<sequence>MSQKKNRKIKTIAVLVVLIIGSLIFLYPLLWMAASSFRSLEEIAVKGMNLIPEKPSLKYYQKALTSFSFFTYFKNSMIVSVISIIATVFANSMIGYAFARFKVKGSNILFMLVLATMLLPGEVMQIPKFIMFKNFGMLDTLYPLFITKLFGSAFYIFLFRQFYSRLPASLEEAARLDGCSYFGIWTKIFIPLSLPICTSVGIMEFMGSWNSFNDPLIYINSDKWKTLPLGLAGFQGTYSTDTNLLMAASLIVILPCVILFFCAQKAFVEGVTFSGGKE</sequence>
<keyword evidence="5 7" id="KW-1133">Transmembrane helix</keyword>
<feature type="transmembrane region" description="Helical" evidence="7">
    <location>
        <begin position="108"/>
        <end position="130"/>
    </location>
</feature>
<evidence type="ECO:0000313" key="10">
    <source>
        <dbReference type="Proteomes" id="UP000261166"/>
    </source>
</evidence>
<feature type="transmembrane region" description="Helical" evidence="7">
    <location>
        <begin position="184"/>
        <end position="206"/>
    </location>
</feature>
<evidence type="ECO:0000259" key="8">
    <source>
        <dbReference type="PROSITE" id="PS50928"/>
    </source>
</evidence>
<name>A0A3E3IWM3_9FIRM</name>
<dbReference type="Proteomes" id="UP000261166">
    <property type="component" value="Unassembled WGS sequence"/>
</dbReference>
<dbReference type="AlphaFoldDB" id="A0A3E3IWM3"/>
<gene>
    <name evidence="9" type="ORF">DWY69_12810</name>
</gene>
<feature type="transmembrane region" description="Helical" evidence="7">
    <location>
        <begin position="77"/>
        <end position="99"/>
    </location>
</feature>
<protein>
    <submittedName>
        <fullName evidence="9">Carbohydrate ABC transporter permease</fullName>
    </submittedName>
</protein>
<reference evidence="9 10" key="1">
    <citation type="submission" date="2018-08" db="EMBL/GenBank/DDBJ databases">
        <title>A genome reference for cultivated species of the human gut microbiota.</title>
        <authorList>
            <person name="Zou Y."/>
            <person name="Xue W."/>
            <person name="Luo G."/>
        </authorList>
    </citation>
    <scope>NUCLEOTIDE SEQUENCE [LARGE SCALE GENOMIC DNA]</scope>
    <source>
        <strain evidence="9 10">AF26-4BH</strain>
    </source>
</reference>
<dbReference type="EMBL" id="QVLU01000010">
    <property type="protein sequence ID" value="RGE71478.1"/>
    <property type="molecule type" value="Genomic_DNA"/>
</dbReference>
<proteinExistence type="inferred from homology"/>
<comment type="caution">
    <text evidence="9">The sequence shown here is derived from an EMBL/GenBank/DDBJ whole genome shotgun (WGS) entry which is preliminary data.</text>
</comment>